<evidence type="ECO:0000313" key="2">
    <source>
        <dbReference type="EMBL" id="MFB9202712.1"/>
    </source>
</evidence>
<protein>
    <submittedName>
        <fullName evidence="2">Uncharacterized protein</fullName>
    </submittedName>
</protein>
<keyword evidence="3" id="KW-1185">Reference proteome</keyword>
<evidence type="ECO:0000256" key="1">
    <source>
        <dbReference type="SAM" id="Phobius"/>
    </source>
</evidence>
<keyword evidence="1" id="KW-0812">Transmembrane</keyword>
<keyword evidence="1" id="KW-1133">Transmembrane helix</keyword>
<accession>A0ABV5IDU5</accession>
<gene>
    <name evidence="2" type="ORF">ACFFV7_16060</name>
</gene>
<evidence type="ECO:0000313" key="3">
    <source>
        <dbReference type="Proteomes" id="UP001589647"/>
    </source>
</evidence>
<proteinExistence type="predicted"/>
<name>A0ABV5IDU5_9ACTN</name>
<reference evidence="2 3" key="1">
    <citation type="submission" date="2024-09" db="EMBL/GenBank/DDBJ databases">
        <authorList>
            <person name="Sun Q."/>
            <person name="Mori K."/>
        </authorList>
    </citation>
    <scope>NUCLEOTIDE SEQUENCE [LARGE SCALE GENOMIC DNA]</scope>
    <source>
        <strain evidence="2 3">CCM 3426</strain>
    </source>
</reference>
<dbReference type="EMBL" id="JBHMEI010000012">
    <property type="protein sequence ID" value="MFB9202712.1"/>
    <property type="molecule type" value="Genomic_DNA"/>
</dbReference>
<comment type="caution">
    <text evidence="2">The sequence shown here is derived from an EMBL/GenBank/DDBJ whole genome shotgun (WGS) entry which is preliminary data.</text>
</comment>
<dbReference type="RefSeq" id="WP_189652703.1">
    <property type="nucleotide sequence ID" value="NZ_BMRC01000030.1"/>
</dbReference>
<organism evidence="2 3">
    <name type="scientific">Nonomuraea spiralis</name>
    <dbReference type="NCBI Taxonomy" id="46182"/>
    <lineage>
        <taxon>Bacteria</taxon>
        <taxon>Bacillati</taxon>
        <taxon>Actinomycetota</taxon>
        <taxon>Actinomycetes</taxon>
        <taxon>Streptosporangiales</taxon>
        <taxon>Streptosporangiaceae</taxon>
        <taxon>Nonomuraea</taxon>
    </lineage>
</organism>
<dbReference type="Proteomes" id="UP001589647">
    <property type="component" value="Unassembled WGS sequence"/>
</dbReference>
<sequence>MNSALWVLVPVISLVCVATTAVLMVWVAIRGCASADRARVLRATAEVIRAVWGRR</sequence>
<keyword evidence="1" id="KW-0472">Membrane</keyword>
<feature type="transmembrane region" description="Helical" evidence="1">
    <location>
        <begin position="6"/>
        <end position="29"/>
    </location>
</feature>